<dbReference type="Proteomes" id="UP001222403">
    <property type="component" value="Chromosome"/>
</dbReference>
<evidence type="ECO:0000313" key="3">
    <source>
        <dbReference type="Proteomes" id="UP001057142"/>
    </source>
</evidence>
<dbReference type="EMBL" id="CP116222">
    <property type="protein sequence ID" value="WFC08286.1"/>
    <property type="molecule type" value="Genomic_DNA"/>
</dbReference>
<dbReference type="AlphaFoldDB" id="A0AAX3S6M7"/>
<dbReference type="Proteomes" id="UP001057142">
    <property type="component" value="Chromosome"/>
</dbReference>
<reference evidence="2" key="2">
    <citation type="submission" date="2023-01" db="EMBL/GenBank/DDBJ databases">
        <title>The prevalence of carbapenem-resistant bacteria in aquaculture in China and the genetic diversity of carbapenem-resistant genes.</title>
        <authorList>
            <person name="Wen R."/>
        </authorList>
    </citation>
    <scope>NUCLEOTIDE SEQUENCE</scope>
    <source>
        <strain evidence="2">PVA41-chromosome</strain>
    </source>
</reference>
<protein>
    <submittedName>
        <fullName evidence="2">Uncharacterized protein</fullName>
    </submittedName>
</protein>
<evidence type="ECO:0000313" key="1">
    <source>
        <dbReference type="EMBL" id="USB35779.1"/>
    </source>
</evidence>
<keyword evidence="3" id="KW-1185">Reference proteome</keyword>
<dbReference type="EMBL" id="CP097327">
    <property type="protein sequence ID" value="USB35779.1"/>
    <property type="molecule type" value="Genomic_DNA"/>
</dbReference>
<name>A0AAX3S6M7_9GAMM</name>
<sequence>MMGVELGWNLGFITFENFWHEKLKYVRLYHTTDNGKPTDMTLYHVEHGSIIKKAGSFEYDGQLNYWRLEIITERGEKFITKNNFYCTITEEDDPEVIIGVNGDARTMYVAFSHSSGCKTKLLKV</sequence>
<dbReference type="RefSeq" id="WP_230086024.1">
    <property type="nucleotide sequence ID" value="NZ_CAXOLV010000002.1"/>
</dbReference>
<proteinExistence type="predicted"/>
<accession>A0AAX3S6M7</accession>
<organism evidence="2 4">
    <name type="scientific">Providencia vermicola</name>
    <dbReference type="NCBI Taxonomy" id="333965"/>
    <lineage>
        <taxon>Bacteria</taxon>
        <taxon>Pseudomonadati</taxon>
        <taxon>Pseudomonadota</taxon>
        <taxon>Gammaproteobacteria</taxon>
        <taxon>Enterobacterales</taxon>
        <taxon>Morganellaceae</taxon>
        <taxon>Providencia</taxon>
    </lineage>
</organism>
<gene>
    <name evidence="1" type="ORF">M5J11_13215</name>
    <name evidence="2" type="ORF">PG365_07970</name>
</gene>
<evidence type="ECO:0000313" key="4">
    <source>
        <dbReference type="Proteomes" id="UP001222403"/>
    </source>
</evidence>
<evidence type="ECO:0000313" key="2">
    <source>
        <dbReference type="EMBL" id="WFC08286.1"/>
    </source>
</evidence>
<reference evidence="1" key="1">
    <citation type="journal article" date="2022" name="Front. Microbiol.">
        <title>Identification of a novel aminoglycoside O-nucleotidyltransferase AadA33 in Providencia vermicola.</title>
        <authorList>
            <person name="Feng C."/>
            <person name="Gao M."/>
            <person name="Jiang W."/>
            <person name="Shi W."/>
            <person name="Li A."/>
            <person name="Liu S."/>
            <person name="Zhang L."/>
            <person name="Zhang X."/>
            <person name="Li Q."/>
            <person name="Lin H."/>
            <person name="Lu J."/>
            <person name="Li K."/>
            <person name="Zhang H."/>
            <person name="Hu Y."/>
            <person name="Bao Q."/>
            <person name="Lin X."/>
        </authorList>
    </citation>
    <scope>NUCLEOTIDE SEQUENCE</scope>
    <source>
        <strain evidence="1">P13</strain>
    </source>
</reference>